<dbReference type="Proteomes" id="UP000230794">
    <property type="component" value="Segment"/>
</dbReference>
<dbReference type="OrthoDB" id="28380at10239"/>
<accession>A0A291LBG7</accession>
<gene>
    <name evidence="2" type="ORF">kpv79_19</name>
</gene>
<sequence>MSGYQYTITLATTADGTYETGLIDQNHNKCDFRVAFYNSSGAIVTPTAGTVTPTMQLLPGQWMAPGTGDVSVDATKCGAAATYSPPVFNTSATKGRIVLSGITGTDIAKVVAVFTVGM</sequence>
<keyword evidence="3" id="KW-1185">Reference proteome</keyword>
<dbReference type="Pfam" id="PF23927">
    <property type="entry name" value="DUF7265"/>
    <property type="match status" value="1"/>
</dbReference>
<dbReference type="InterPro" id="IPR055689">
    <property type="entry name" value="DUF7265"/>
</dbReference>
<evidence type="ECO:0000313" key="3">
    <source>
        <dbReference type="Proteomes" id="UP000230794"/>
    </source>
</evidence>
<feature type="domain" description="DUF7265" evidence="1">
    <location>
        <begin position="23"/>
        <end position="113"/>
    </location>
</feature>
<evidence type="ECO:0000259" key="1">
    <source>
        <dbReference type="Pfam" id="PF23927"/>
    </source>
</evidence>
<protein>
    <recommendedName>
        <fullName evidence="1">DUF7265 domain-containing protein</fullName>
    </recommendedName>
</protein>
<name>A0A291LBG7_9CAUD</name>
<reference evidence="2 3" key="1">
    <citation type="submission" date="2017-08" db="EMBL/GenBank/DDBJ databases">
        <title>Complete genome sequence of Klebsiella pneumoniae phage vB_KpnM_KpV79.</title>
        <authorList>
            <person name="Komisarova E.V."/>
            <person name="Krasilnikova V.M."/>
            <person name="Myakinina V.P."/>
            <person name="Kislichkina A.A."/>
            <person name="Bogun A.G."/>
            <person name="Volozhantsev N.V."/>
        </authorList>
    </citation>
    <scope>NUCLEOTIDE SEQUENCE [LARGE SCALE GENOMIC DNA]</scope>
</reference>
<dbReference type="EMBL" id="MF663761">
    <property type="protein sequence ID" value="ATI16472.1"/>
    <property type="molecule type" value="Genomic_DNA"/>
</dbReference>
<organism evidence="2 3">
    <name type="scientific">Klebsiella phage vB_KpnM_KpV79</name>
    <dbReference type="NCBI Taxonomy" id="2041212"/>
    <lineage>
        <taxon>Viruses</taxon>
        <taxon>Duplodnaviria</taxon>
        <taxon>Heunggongvirae</taxon>
        <taxon>Uroviricota</taxon>
        <taxon>Caudoviricetes</taxon>
        <taxon>Jameshumphriesvirinae</taxon>
        <taxon>Sircambvirus</taxon>
        <taxon>Sircambvirus KpV79</taxon>
        <taxon>Jedunavirus KpV52</taxon>
    </lineage>
</organism>
<proteinExistence type="predicted"/>
<evidence type="ECO:0000313" key="2">
    <source>
        <dbReference type="EMBL" id="ATI16472.1"/>
    </source>
</evidence>